<protein>
    <recommendedName>
        <fullName evidence="1">DNA2/NAM7 helicase-like C-terminal domain-containing protein</fullName>
    </recommendedName>
</protein>
<dbReference type="GO" id="GO:0003729">
    <property type="term" value="F:mRNA binding"/>
    <property type="evidence" value="ECO:0007669"/>
    <property type="project" value="TreeGrafter"/>
</dbReference>
<dbReference type="EMBL" id="JAEUBE010000414">
    <property type="protein sequence ID" value="KAH3661895.1"/>
    <property type="molecule type" value="Genomic_DNA"/>
</dbReference>
<dbReference type="InterPro" id="IPR045055">
    <property type="entry name" value="DNA2/NAM7-like"/>
</dbReference>
<dbReference type="PANTHER" id="PTHR10887">
    <property type="entry name" value="DNA2/NAM7 HELICASE FAMILY"/>
    <property type="match status" value="1"/>
</dbReference>
<dbReference type="SUPFAM" id="SSF52540">
    <property type="entry name" value="P-loop containing nucleoside triphosphate hydrolases"/>
    <property type="match status" value="1"/>
</dbReference>
<dbReference type="Gene3D" id="3.40.50.300">
    <property type="entry name" value="P-loop containing nucleotide triphosphate hydrolases"/>
    <property type="match status" value="1"/>
</dbReference>
<proteinExistence type="predicted"/>
<dbReference type="AlphaFoldDB" id="A0A9P8T1F6"/>
<reference evidence="2" key="2">
    <citation type="submission" date="2021-01" db="EMBL/GenBank/DDBJ databases">
        <authorList>
            <person name="Schikora-Tamarit M.A."/>
        </authorList>
    </citation>
    <scope>NUCLEOTIDE SEQUENCE</scope>
    <source>
        <strain evidence="2">CBS6075</strain>
    </source>
</reference>
<accession>A0A9P8T1F6</accession>
<dbReference type="InterPro" id="IPR027417">
    <property type="entry name" value="P-loop_NTPase"/>
</dbReference>
<reference evidence="2" key="1">
    <citation type="journal article" date="2021" name="Open Biol.">
        <title>Shared evolutionary footprints suggest mitochondrial oxidative damage underlies multiple complex I losses in fungi.</title>
        <authorList>
            <person name="Schikora-Tamarit M.A."/>
            <person name="Marcet-Houben M."/>
            <person name="Nosek J."/>
            <person name="Gabaldon T."/>
        </authorList>
    </citation>
    <scope>NUCLEOTIDE SEQUENCE</scope>
    <source>
        <strain evidence="2">CBS6075</strain>
    </source>
</reference>
<dbReference type="InterPro" id="IPR041679">
    <property type="entry name" value="DNA2/NAM7-like_C"/>
</dbReference>
<feature type="domain" description="DNA2/NAM7 helicase-like C-terminal" evidence="1">
    <location>
        <begin position="627"/>
        <end position="723"/>
    </location>
</feature>
<evidence type="ECO:0000313" key="2">
    <source>
        <dbReference type="EMBL" id="KAH3661895.1"/>
    </source>
</evidence>
<dbReference type="Pfam" id="PF13087">
    <property type="entry name" value="AAA_12"/>
    <property type="match status" value="1"/>
</dbReference>
<dbReference type="Proteomes" id="UP000769157">
    <property type="component" value="Unassembled WGS sequence"/>
</dbReference>
<comment type="caution">
    <text evidence="2">The sequence shown here is derived from an EMBL/GenBank/DDBJ whole genome shotgun (WGS) entry which is preliminary data.</text>
</comment>
<name>A0A9P8T1F6_9ASCO</name>
<dbReference type="GeneID" id="70238038"/>
<dbReference type="PANTHER" id="PTHR10887:SF5">
    <property type="entry name" value="RNA HELICASE AQUARIUS"/>
    <property type="match status" value="1"/>
</dbReference>
<organism evidence="2 3">
    <name type="scientific">Ogataea philodendri</name>
    <dbReference type="NCBI Taxonomy" id="1378263"/>
    <lineage>
        <taxon>Eukaryota</taxon>
        <taxon>Fungi</taxon>
        <taxon>Dikarya</taxon>
        <taxon>Ascomycota</taxon>
        <taxon>Saccharomycotina</taxon>
        <taxon>Pichiomycetes</taxon>
        <taxon>Pichiales</taxon>
        <taxon>Pichiaceae</taxon>
        <taxon>Ogataea</taxon>
    </lineage>
</organism>
<gene>
    <name evidence="2" type="ORF">OGAPHI_006074</name>
</gene>
<evidence type="ECO:0000313" key="3">
    <source>
        <dbReference type="Proteomes" id="UP000769157"/>
    </source>
</evidence>
<dbReference type="RefSeq" id="XP_046058999.1">
    <property type="nucleotide sequence ID" value="XM_046207324.1"/>
</dbReference>
<sequence>MPRKKGRSSKDIAGEQLRRASDRWGTLAEQVEKQIAGLENGQSGADVASLVDLLSRGRGLVQLEKDKLSQIAQWVIEGGDNETVCRYFIFLHDLGELDVFKSHLKLIIERLGRKHPLELADINLIIRVCQSSEQRAFLRKIGFLARFKNDASFEFLRSHIYKDVCQRELQVLLEFKDIYLYPNIAELQRDFHKFQQFVSKGTVKALLEKLDIHPDSDPELCAWLAVGTCEPVPSVADVAFSSAEELVARSWLQEVAKADEKETAFVETVLRRVRVGTSKYSADVNRITIVKTHGGLSNDKLICEAILSHKGESLNEKEWIGQGVLIGKSNTRYTSNQINHIKGNSYRAIVEVDASEKNNLETVKYAIRVAGKPRTLVAKYPPWLGEQGTDRLKVINGPVCSGKTTLVRNLLNETDGRILVVAKSQRTLDSLNIPQEPSLTVVDALAATKDLAQTMGYEPEEIDGFQTAHVFYKNIIEPKWIQYSQDPENTEYPFGSTENPLEHFKALIRPINQLELHDISTRYPEAAFLFNRVVATTIDKLPGNLVFDHLVLMDASLVSPYELCSLLSDDLRSLTVVGNSLLNTNQSALSLFNPTQTLTTQYAIPQELSQFAVESPQIYTNQGFMCNSFFVDLLGSETKAGTQFQNLEEAEFCAFLYIYMILQGFQREDIVIVTAYAAQKLLIEEIIRSKSAEHSIEPCSVLVATEPNGGKYKYVVVSLVQTTSPGIWNDPSTVLSTTQLATSGLYVLGLFERYQDTFYSQLPSGALGLVPSEKPAKSHKRAATSKASTIHAKTSQDLLQIINNLCIAK</sequence>
<evidence type="ECO:0000259" key="1">
    <source>
        <dbReference type="Pfam" id="PF13087"/>
    </source>
</evidence>
<dbReference type="OrthoDB" id="1879at2759"/>
<dbReference type="GO" id="GO:0071013">
    <property type="term" value="C:catalytic step 2 spliceosome"/>
    <property type="evidence" value="ECO:0007669"/>
    <property type="project" value="TreeGrafter"/>
</dbReference>
<keyword evidence="3" id="KW-1185">Reference proteome</keyword>